<proteinExistence type="inferred from homology"/>
<sequence length="377" mass="41322">MMDDATDDARPTDRPTPEENEAARRETRKLMERVTVRSAMLTGIFVLLVMYTLYAAATLFAPLVVAFLTSLIFTPVVRALRPLRIAPPVSAAVIVCLVFSLAVSALYGLSEPAMEWLEKAPRDLRKLELEFRELAAPMEKLRQANEQIARITPGEGGNDAGGGQVPWSPVKWLLSGTWSALYGIAISFVLLYFMLASGDTFLRKLVRVIPQFENKRAAVATVREIQNRISIYLGTISIINLCLAAVSALILYILDMPNPILFGVMVGMFNYAPYIGPVASFTVILLVSLLHFDGIYATLLPPALILGLNVLEGQFITPTVAGHRLALSPVAVFLSILLWGWMWGVVGILIAVPLLVCIKLVCDNIPSLRLVSAFLGR</sequence>
<dbReference type="PANTHER" id="PTHR21716">
    <property type="entry name" value="TRANSMEMBRANE PROTEIN"/>
    <property type="match status" value="1"/>
</dbReference>
<keyword evidence="3 7" id="KW-0812">Transmembrane</keyword>
<dbReference type="Pfam" id="PF01594">
    <property type="entry name" value="AI-2E_transport"/>
    <property type="match status" value="1"/>
</dbReference>
<evidence type="ECO:0000256" key="6">
    <source>
        <dbReference type="SAM" id="MobiDB-lite"/>
    </source>
</evidence>
<feature type="compositionally biased region" description="Basic and acidic residues" evidence="6">
    <location>
        <begin position="7"/>
        <end position="26"/>
    </location>
</feature>
<keyword evidence="5 7" id="KW-0472">Membrane</keyword>
<organism evidence="8 9">
    <name type="scientific">Alloalcanivorax profundimaris</name>
    <dbReference type="NCBI Taxonomy" id="2735259"/>
    <lineage>
        <taxon>Bacteria</taxon>
        <taxon>Pseudomonadati</taxon>
        <taxon>Pseudomonadota</taxon>
        <taxon>Gammaproteobacteria</taxon>
        <taxon>Oceanospirillales</taxon>
        <taxon>Alcanivoracaceae</taxon>
        <taxon>Alloalcanivorax</taxon>
    </lineage>
</organism>
<evidence type="ECO:0000256" key="2">
    <source>
        <dbReference type="ARBA" id="ARBA00009773"/>
    </source>
</evidence>
<dbReference type="EMBL" id="ARXX01000042">
    <property type="protein sequence ID" value="MBF5057326.1"/>
    <property type="molecule type" value="Genomic_DNA"/>
</dbReference>
<feature type="transmembrane region" description="Helical" evidence="7">
    <location>
        <begin position="299"/>
        <end position="316"/>
    </location>
</feature>
<feature type="region of interest" description="Disordered" evidence="6">
    <location>
        <begin position="1"/>
        <end position="26"/>
    </location>
</feature>
<evidence type="ECO:0000256" key="7">
    <source>
        <dbReference type="SAM" id="Phobius"/>
    </source>
</evidence>
<feature type="transmembrane region" description="Helical" evidence="7">
    <location>
        <begin position="336"/>
        <end position="362"/>
    </location>
</feature>
<feature type="transmembrane region" description="Helical" evidence="7">
    <location>
        <begin position="231"/>
        <end position="254"/>
    </location>
</feature>
<feature type="transmembrane region" description="Helical" evidence="7">
    <location>
        <begin position="34"/>
        <end position="53"/>
    </location>
</feature>
<keyword evidence="9" id="KW-1185">Reference proteome</keyword>
<evidence type="ECO:0000256" key="3">
    <source>
        <dbReference type="ARBA" id="ARBA00022692"/>
    </source>
</evidence>
<comment type="similarity">
    <text evidence="2">Belongs to the autoinducer-2 exporter (AI-2E) (TC 2.A.86) family.</text>
</comment>
<comment type="caution">
    <text evidence="8">The sequence shown here is derived from an EMBL/GenBank/DDBJ whole genome shotgun (WGS) entry which is preliminary data.</text>
</comment>
<evidence type="ECO:0008006" key="10">
    <source>
        <dbReference type="Google" id="ProtNLM"/>
    </source>
</evidence>
<evidence type="ECO:0000256" key="1">
    <source>
        <dbReference type="ARBA" id="ARBA00004141"/>
    </source>
</evidence>
<keyword evidence="4 7" id="KW-1133">Transmembrane helix</keyword>
<feature type="transmembrane region" description="Helical" evidence="7">
    <location>
        <begin position="89"/>
        <end position="109"/>
    </location>
</feature>
<dbReference type="PANTHER" id="PTHR21716:SF16">
    <property type="entry name" value="BLL1467 PROTEIN"/>
    <property type="match status" value="1"/>
</dbReference>
<evidence type="ECO:0000256" key="4">
    <source>
        <dbReference type="ARBA" id="ARBA00022989"/>
    </source>
</evidence>
<evidence type="ECO:0000313" key="9">
    <source>
        <dbReference type="Proteomes" id="UP000662703"/>
    </source>
</evidence>
<feature type="transmembrane region" description="Helical" evidence="7">
    <location>
        <begin position="274"/>
        <end position="292"/>
    </location>
</feature>
<dbReference type="InterPro" id="IPR002549">
    <property type="entry name" value="AI-2E-like"/>
</dbReference>
<feature type="transmembrane region" description="Helical" evidence="7">
    <location>
        <begin position="59"/>
        <end position="77"/>
    </location>
</feature>
<comment type="subcellular location">
    <subcellularLocation>
        <location evidence="1">Membrane</location>
        <topology evidence="1">Multi-pass membrane protein</topology>
    </subcellularLocation>
</comment>
<evidence type="ECO:0000313" key="8">
    <source>
        <dbReference type="EMBL" id="MBF5057326.1"/>
    </source>
</evidence>
<evidence type="ECO:0000256" key="5">
    <source>
        <dbReference type="ARBA" id="ARBA00023136"/>
    </source>
</evidence>
<name>A0ABS0AT60_9GAMM</name>
<feature type="transmembrane region" description="Helical" evidence="7">
    <location>
        <begin position="172"/>
        <end position="195"/>
    </location>
</feature>
<dbReference type="Proteomes" id="UP000662703">
    <property type="component" value="Unassembled WGS sequence"/>
</dbReference>
<accession>A0ABS0AT60</accession>
<protein>
    <recommendedName>
        <fullName evidence="10">AI-2E family transporter</fullName>
    </recommendedName>
</protein>
<gene>
    <name evidence="8" type="ORF">Y5W_02620</name>
</gene>
<reference evidence="8 9" key="1">
    <citation type="submission" date="2012-09" db="EMBL/GenBank/DDBJ databases">
        <title>Genome Sequence of alkane-degrading Bacterium Alcanivorax sp. 521-1.</title>
        <authorList>
            <person name="Lai Q."/>
            <person name="Shao Z."/>
        </authorList>
    </citation>
    <scope>NUCLEOTIDE SEQUENCE [LARGE SCALE GENOMIC DNA]</scope>
    <source>
        <strain evidence="8 9">521-1</strain>
    </source>
</reference>